<sequence length="528" mass="60039">MADMLGSAVLEETVRQILSNMEDNYKGESDTKEHMERLEMAHIRLEAALGMSEGWNITSAPLLRWRSKLKRAVQECDETLHRCKQHVREEEEEIQEGVRKSSFPSRIAHHVKSFISSIFNTNSGSTSSSDDELSISSAVRRFECFADGASEFLSQCHLLILQPISTPQGMEGRLLYVHMDGDAPENSFFFTIFLRLSESTNIVGVAVRCLQLFTPHFKSTTETVKTKLTQLPMQDFCWVPYVDSSRKQRHWENFYSIFSKWFRPNTNCCRQQQHDHDQYMQPYASSSGSNRNTTNSSSSSLLPHDVYLEPVIKVYLQGHVPVPAGHNRNKSFPYVKLRLLLSPHASSEGVLPSVGGSATEIVHGQEEQQRDGLYANISFEELDEILLPKAIDCLGKEAGAKAVYQMVWRSAHGGAYIQAEKFTPRRVLQKGRRRGHRPQGQDEKVETWSHVVTDFLGTWAPHAPQRLQGAIANWIRKEKEMQLAVAPTRTSCFTRNTKPYGLIHSIIPKQILFFVNEDPKAYIKLLKA</sequence>
<name>A0ABC9GE30_9POAL</name>
<organism evidence="2 3">
    <name type="scientific">Urochloa decumbens</name>
    <dbReference type="NCBI Taxonomy" id="240449"/>
    <lineage>
        <taxon>Eukaryota</taxon>
        <taxon>Viridiplantae</taxon>
        <taxon>Streptophyta</taxon>
        <taxon>Embryophyta</taxon>
        <taxon>Tracheophyta</taxon>
        <taxon>Spermatophyta</taxon>
        <taxon>Magnoliopsida</taxon>
        <taxon>Liliopsida</taxon>
        <taxon>Poales</taxon>
        <taxon>Poaceae</taxon>
        <taxon>PACMAD clade</taxon>
        <taxon>Panicoideae</taxon>
        <taxon>Panicodae</taxon>
        <taxon>Paniceae</taxon>
        <taxon>Melinidinae</taxon>
        <taxon>Urochloa</taxon>
    </lineage>
</organism>
<gene>
    <name evidence="2" type="ORF">URODEC1_LOCUS114523</name>
</gene>
<keyword evidence="3" id="KW-1185">Reference proteome</keyword>
<evidence type="ECO:0000256" key="1">
    <source>
        <dbReference type="SAM" id="MobiDB-lite"/>
    </source>
</evidence>
<proteinExistence type="predicted"/>
<evidence type="ECO:0000313" key="2">
    <source>
        <dbReference type="EMBL" id="CAL5091716.1"/>
    </source>
</evidence>
<dbReference type="Pfam" id="PF08224">
    <property type="entry name" value="DUF1719"/>
    <property type="match status" value="1"/>
</dbReference>
<evidence type="ECO:0000313" key="3">
    <source>
        <dbReference type="Proteomes" id="UP001497457"/>
    </source>
</evidence>
<dbReference type="EMBL" id="OZ075118">
    <property type="protein sequence ID" value="CAL5091716.1"/>
    <property type="molecule type" value="Genomic_DNA"/>
</dbReference>
<feature type="compositionally biased region" description="Low complexity" evidence="1">
    <location>
        <begin position="285"/>
        <end position="300"/>
    </location>
</feature>
<dbReference type="Proteomes" id="UP001497457">
    <property type="component" value="Chromosome 8b"/>
</dbReference>
<protein>
    <recommendedName>
        <fullName evidence="4">Rx N-terminal domain-containing protein</fullName>
    </recommendedName>
</protein>
<dbReference type="AlphaFoldDB" id="A0ABC9GE30"/>
<accession>A0ABC9GE30</accession>
<feature type="region of interest" description="Disordered" evidence="1">
    <location>
        <begin position="280"/>
        <end position="300"/>
    </location>
</feature>
<dbReference type="PANTHER" id="PTHR33377:SF99">
    <property type="entry name" value="OSJNBB0004G23.8-LIKE PROTEIN"/>
    <property type="match status" value="1"/>
</dbReference>
<reference evidence="3" key="1">
    <citation type="submission" date="2024-06" db="EMBL/GenBank/DDBJ databases">
        <authorList>
            <person name="Ryan C."/>
        </authorList>
    </citation>
    <scope>NUCLEOTIDE SEQUENCE [LARGE SCALE GENOMIC DNA]</scope>
</reference>
<reference evidence="2 3" key="2">
    <citation type="submission" date="2024-10" db="EMBL/GenBank/DDBJ databases">
        <authorList>
            <person name="Ryan C."/>
        </authorList>
    </citation>
    <scope>NUCLEOTIDE SEQUENCE [LARGE SCALE GENOMIC DNA]</scope>
</reference>
<dbReference type="SMART" id="SM01157">
    <property type="entry name" value="DUF1719"/>
    <property type="match status" value="1"/>
</dbReference>
<dbReference type="InterPro" id="IPR013181">
    <property type="entry name" value="DUF1719"/>
</dbReference>
<dbReference type="PANTHER" id="PTHR33377">
    <property type="entry name" value="OS10G0134700 PROTEIN-RELATED"/>
    <property type="match status" value="1"/>
</dbReference>
<evidence type="ECO:0008006" key="4">
    <source>
        <dbReference type="Google" id="ProtNLM"/>
    </source>
</evidence>